<reference evidence="5 6" key="1">
    <citation type="submission" date="2024-09" db="EMBL/GenBank/DDBJ databases">
        <authorList>
            <person name="Sun Q."/>
            <person name="Mori K."/>
        </authorList>
    </citation>
    <scope>NUCLEOTIDE SEQUENCE [LARGE SCALE GENOMIC DNA]</scope>
    <source>
        <strain evidence="5 6">CCM 7765</strain>
    </source>
</reference>
<evidence type="ECO:0000313" key="5">
    <source>
        <dbReference type="EMBL" id="MFC0320051.1"/>
    </source>
</evidence>
<dbReference type="Proteomes" id="UP001589774">
    <property type="component" value="Unassembled WGS sequence"/>
</dbReference>
<feature type="domain" description="Non-reducing end beta-L-arabinofuranosidase-like GH127 middle" evidence="4">
    <location>
        <begin position="431"/>
        <end position="525"/>
    </location>
</feature>
<protein>
    <submittedName>
        <fullName evidence="5">Beta-L-arabinofuranosidase domain-containing protein</fullName>
    </submittedName>
</protein>
<name>A0ABV6HMX0_9SPHI</name>
<dbReference type="InterPro" id="IPR049046">
    <property type="entry name" value="Beta-AFase-like_GH127_middle"/>
</dbReference>
<accession>A0ABV6HMX0</accession>
<evidence type="ECO:0000259" key="4">
    <source>
        <dbReference type="Pfam" id="PF20736"/>
    </source>
</evidence>
<dbReference type="EMBL" id="JBHLWO010000002">
    <property type="protein sequence ID" value="MFC0320051.1"/>
    <property type="molecule type" value="Genomic_DNA"/>
</dbReference>
<proteinExistence type="predicted"/>
<dbReference type="PANTHER" id="PTHR31151">
    <property type="entry name" value="PROLINE-TRNA LIGASE (DUF1680)"/>
    <property type="match status" value="1"/>
</dbReference>
<feature type="domain" description="Glycoside hydrolase GH146 substrate-binding" evidence="3">
    <location>
        <begin position="660"/>
        <end position="789"/>
    </location>
</feature>
<evidence type="ECO:0000259" key="3">
    <source>
        <dbReference type="Pfam" id="PF20620"/>
    </source>
</evidence>
<feature type="domain" description="DUF4986" evidence="2">
    <location>
        <begin position="553"/>
        <end position="636"/>
    </location>
</feature>
<dbReference type="InterPro" id="IPR032275">
    <property type="entry name" value="DUF4986"/>
</dbReference>
<dbReference type="PANTHER" id="PTHR31151:SF0">
    <property type="entry name" value="PROLINE-TRNA LIGASE (DUF1680)"/>
    <property type="match status" value="1"/>
</dbReference>
<feature type="domain" description="Non-reducing end beta-L-arabinofuranosidase-like GH127 catalytic" evidence="1">
    <location>
        <begin position="41"/>
        <end position="421"/>
    </location>
</feature>
<evidence type="ECO:0000259" key="2">
    <source>
        <dbReference type="Pfam" id="PF16375"/>
    </source>
</evidence>
<gene>
    <name evidence="5" type="ORF">ACFFI0_17135</name>
</gene>
<dbReference type="SUPFAM" id="SSF48208">
    <property type="entry name" value="Six-hairpin glycosidases"/>
    <property type="match status" value="1"/>
</dbReference>
<keyword evidence="6" id="KW-1185">Reference proteome</keyword>
<dbReference type="Pfam" id="PF20620">
    <property type="entry name" value="DUF6805"/>
    <property type="match status" value="1"/>
</dbReference>
<dbReference type="Pfam" id="PF16375">
    <property type="entry name" value="DUF4986"/>
    <property type="match status" value="1"/>
</dbReference>
<comment type="caution">
    <text evidence="5">The sequence shown here is derived from an EMBL/GenBank/DDBJ whole genome shotgun (WGS) entry which is preliminary data.</text>
</comment>
<dbReference type="InterPro" id="IPR008928">
    <property type="entry name" value="6-hairpin_glycosidase_sf"/>
</dbReference>
<evidence type="ECO:0000259" key="1">
    <source>
        <dbReference type="Pfam" id="PF07944"/>
    </source>
</evidence>
<evidence type="ECO:0000313" key="6">
    <source>
        <dbReference type="Proteomes" id="UP001589774"/>
    </source>
</evidence>
<sequence>MRSNPLCLVSSFLIFISLWLGMNQRSLAQRVKMEPFPLASIRLAAGPLKDAQETDLRYILALNPDRLLAPYLREAGLEPKASSYGNWENTGLDGHIGGHYLSALSLMAAATENQVIQDRLTYMLSELKRCQNQDSDGYVGGIPGGKQMWNDIKRGKIEAQSFSLNGKWVPIYNIHKLFAGLIDAYRYTGNEHARQMVLKLGNWWLSVFGGLTDEQIQTILRSEHGGINEVFADLAQISGDQKYLTMAKRLSHRAILQPLIAGKDELTGLHANTQIPKVIGFEKIAALADSMSWANAARFFWETVVEHRTVSIGGNSESEHFHALNSFGKMLSSREGPETCNTYNMMKLSKDLFLQGPDRKFIDYYERATYNHILSSQHPKEGGFVYFTPMRPNHYRVYSQAQACFWCCVGSGLENHGKYGELIYTHSGQDLYINLFIPSTLKWQEQGISLTQRTRFPYEQKSSVTIEVENPKTFSVFIRKPKWLGKQPINLLVNGKLISYQEDKEYLKINRKWVGQSIITFNLPMQINAELLPSGEPWVSYTYGPIVLASKNGTEDLKGLFADDKRMGHIAAGALLPMDANPILVPESGELNKYAKVLDANKLLFELDHLYKNGKATKVTLQPFFSVHDARYTVYWRTADKRSLDSIAGVARQREEAQLKLDRQTIDVVVSGEQQPESDHHMQQEDSYTGVLGDYHWRAARGWFSYEMLNNGRQSKKISIKHEHDATACYELWINDKKVSVTSRTTDAEGIDISTFNLEAADTDQDKLRVKIKACNKKATGKILEIRLLK</sequence>
<dbReference type="InterPro" id="IPR046544">
    <property type="entry name" value="GH146_SB_dom"/>
</dbReference>
<dbReference type="Pfam" id="PF07944">
    <property type="entry name" value="Beta-AFase-like_GH127_cat"/>
    <property type="match status" value="1"/>
</dbReference>
<dbReference type="Pfam" id="PF20736">
    <property type="entry name" value="Glyco_hydro127M"/>
    <property type="match status" value="1"/>
</dbReference>
<dbReference type="RefSeq" id="WP_130855352.1">
    <property type="nucleotide sequence ID" value="NZ_JBHLWO010000002.1"/>
</dbReference>
<dbReference type="InterPro" id="IPR012878">
    <property type="entry name" value="Beta-AFase-like_GH127_cat"/>
</dbReference>
<organism evidence="5 6">
    <name type="scientific">Olivibacter oleidegradans</name>
    <dbReference type="NCBI Taxonomy" id="760123"/>
    <lineage>
        <taxon>Bacteria</taxon>
        <taxon>Pseudomonadati</taxon>
        <taxon>Bacteroidota</taxon>
        <taxon>Sphingobacteriia</taxon>
        <taxon>Sphingobacteriales</taxon>
        <taxon>Sphingobacteriaceae</taxon>
        <taxon>Olivibacter</taxon>
    </lineage>
</organism>